<evidence type="ECO:0000256" key="1">
    <source>
        <dbReference type="ARBA" id="ARBA00004236"/>
    </source>
</evidence>
<gene>
    <name evidence="7" type="ORF">GCM10022229_02970</name>
</gene>
<dbReference type="RefSeq" id="WP_344758144.1">
    <property type="nucleotide sequence ID" value="NZ_BAAAZU010000001.1"/>
</dbReference>
<feature type="transmembrane region" description="Helical" evidence="6">
    <location>
        <begin position="48"/>
        <end position="69"/>
    </location>
</feature>
<evidence type="ECO:0000256" key="4">
    <source>
        <dbReference type="ARBA" id="ARBA00022989"/>
    </source>
</evidence>
<dbReference type="Pfam" id="PF04347">
    <property type="entry name" value="FliO"/>
    <property type="match status" value="1"/>
</dbReference>
<dbReference type="EMBL" id="BAAAZU010000001">
    <property type="protein sequence ID" value="GAA3913602.1"/>
    <property type="molecule type" value="Genomic_DNA"/>
</dbReference>
<evidence type="ECO:0000256" key="2">
    <source>
        <dbReference type="ARBA" id="ARBA00022475"/>
    </source>
</evidence>
<evidence type="ECO:0000313" key="8">
    <source>
        <dbReference type="Proteomes" id="UP001501727"/>
    </source>
</evidence>
<comment type="subcellular location">
    <subcellularLocation>
        <location evidence="1">Cell membrane</location>
    </subcellularLocation>
</comment>
<protein>
    <recommendedName>
        <fullName evidence="9">Flagellar protein</fullName>
    </recommendedName>
</protein>
<keyword evidence="2" id="KW-1003">Cell membrane</keyword>
<evidence type="ECO:0008006" key="9">
    <source>
        <dbReference type="Google" id="ProtNLM"/>
    </source>
</evidence>
<name>A0ABP7M6M2_9GAMM</name>
<keyword evidence="5 6" id="KW-0472">Membrane</keyword>
<organism evidence="7 8">
    <name type="scientific">Luteimonas lutimaris</name>
    <dbReference type="NCBI Taxonomy" id="698645"/>
    <lineage>
        <taxon>Bacteria</taxon>
        <taxon>Pseudomonadati</taxon>
        <taxon>Pseudomonadota</taxon>
        <taxon>Gammaproteobacteria</taxon>
        <taxon>Lysobacterales</taxon>
        <taxon>Lysobacteraceae</taxon>
        <taxon>Luteimonas</taxon>
    </lineage>
</organism>
<evidence type="ECO:0000256" key="3">
    <source>
        <dbReference type="ARBA" id="ARBA00022692"/>
    </source>
</evidence>
<evidence type="ECO:0000256" key="5">
    <source>
        <dbReference type="ARBA" id="ARBA00023136"/>
    </source>
</evidence>
<keyword evidence="8" id="KW-1185">Reference proteome</keyword>
<sequence>MDILRPILPSALAALAGNATGWLPLAALAAPDPAGVQAAEPLSVAGEVMGILLPLALVIVVLVAVLYLVRRRFGLTGQDAPLSILQILPVGSRERIVVVKARSGRVFVVGVGAQTVNLITNLEQSDVAPAATPDPDPQIPSS</sequence>
<dbReference type="InterPro" id="IPR022781">
    <property type="entry name" value="Flagellar_biosynth_FliO"/>
</dbReference>
<keyword evidence="3 6" id="KW-0812">Transmembrane</keyword>
<comment type="caution">
    <text evidence="7">The sequence shown here is derived from an EMBL/GenBank/DDBJ whole genome shotgun (WGS) entry which is preliminary data.</text>
</comment>
<evidence type="ECO:0000256" key="6">
    <source>
        <dbReference type="SAM" id="Phobius"/>
    </source>
</evidence>
<dbReference type="Proteomes" id="UP001501727">
    <property type="component" value="Unassembled WGS sequence"/>
</dbReference>
<proteinExistence type="predicted"/>
<accession>A0ABP7M6M2</accession>
<reference evidence="8" key="1">
    <citation type="journal article" date="2019" name="Int. J. Syst. Evol. Microbiol.">
        <title>The Global Catalogue of Microorganisms (GCM) 10K type strain sequencing project: providing services to taxonomists for standard genome sequencing and annotation.</title>
        <authorList>
            <consortium name="The Broad Institute Genomics Platform"/>
            <consortium name="The Broad Institute Genome Sequencing Center for Infectious Disease"/>
            <person name="Wu L."/>
            <person name="Ma J."/>
        </authorList>
    </citation>
    <scope>NUCLEOTIDE SEQUENCE [LARGE SCALE GENOMIC DNA]</scope>
    <source>
        <strain evidence="8">JCM 16916</strain>
    </source>
</reference>
<evidence type="ECO:0000313" key="7">
    <source>
        <dbReference type="EMBL" id="GAA3913602.1"/>
    </source>
</evidence>
<keyword evidence="4 6" id="KW-1133">Transmembrane helix</keyword>